<evidence type="ECO:0000313" key="2">
    <source>
        <dbReference type="Proteomes" id="UP001066276"/>
    </source>
</evidence>
<evidence type="ECO:0000313" key="1">
    <source>
        <dbReference type="EMBL" id="KAJ1187193.1"/>
    </source>
</evidence>
<gene>
    <name evidence="1" type="ORF">NDU88_003972</name>
</gene>
<accession>A0AAV7UHV1</accession>
<comment type="caution">
    <text evidence="1">The sequence shown here is derived from an EMBL/GenBank/DDBJ whole genome shotgun (WGS) entry which is preliminary data.</text>
</comment>
<organism evidence="1 2">
    <name type="scientific">Pleurodeles waltl</name>
    <name type="common">Iberian ribbed newt</name>
    <dbReference type="NCBI Taxonomy" id="8319"/>
    <lineage>
        <taxon>Eukaryota</taxon>
        <taxon>Metazoa</taxon>
        <taxon>Chordata</taxon>
        <taxon>Craniata</taxon>
        <taxon>Vertebrata</taxon>
        <taxon>Euteleostomi</taxon>
        <taxon>Amphibia</taxon>
        <taxon>Batrachia</taxon>
        <taxon>Caudata</taxon>
        <taxon>Salamandroidea</taxon>
        <taxon>Salamandridae</taxon>
        <taxon>Pleurodelinae</taxon>
        <taxon>Pleurodeles</taxon>
    </lineage>
</organism>
<keyword evidence="2" id="KW-1185">Reference proteome</keyword>
<sequence>MIRGHMMRDAALANKDRAARQATLETDIETPDAAEYALQRLQGWHYEQGEKARRLLAAQLRQRPATLAIPAIKVQSGEFLTHPQDIVGEYVTFLTTAFIPQKEGRELLGGGDITRQEILQVLSRITSRLENMYSQRNSTSGRGRKRLMFCMGRWTKPVRLARWVRYPMLP</sequence>
<dbReference type="AlphaFoldDB" id="A0AAV7UHV1"/>
<dbReference type="EMBL" id="JANPWB010000005">
    <property type="protein sequence ID" value="KAJ1187193.1"/>
    <property type="molecule type" value="Genomic_DNA"/>
</dbReference>
<proteinExistence type="predicted"/>
<protein>
    <submittedName>
        <fullName evidence="1">Uncharacterized protein</fullName>
    </submittedName>
</protein>
<name>A0AAV7UHV1_PLEWA</name>
<dbReference type="Proteomes" id="UP001066276">
    <property type="component" value="Chromosome 3_1"/>
</dbReference>
<reference evidence="1" key="1">
    <citation type="journal article" date="2022" name="bioRxiv">
        <title>Sequencing and chromosome-scale assembly of the giantPleurodeles waltlgenome.</title>
        <authorList>
            <person name="Brown T."/>
            <person name="Elewa A."/>
            <person name="Iarovenko S."/>
            <person name="Subramanian E."/>
            <person name="Araus A.J."/>
            <person name="Petzold A."/>
            <person name="Susuki M."/>
            <person name="Suzuki K.-i.T."/>
            <person name="Hayashi T."/>
            <person name="Toyoda A."/>
            <person name="Oliveira C."/>
            <person name="Osipova E."/>
            <person name="Leigh N.D."/>
            <person name="Simon A."/>
            <person name="Yun M.H."/>
        </authorList>
    </citation>
    <scope>NUCLEOTIDE SEQUENCE</scope>
    <source>
        <strain evidence="1">20211129_DDA</strain>
        <tissue evidence="1">Liver</tissue>
    </source>
</reference>